<dbReference type="Proteomes" id="UP000003494">
    <property type="component" value="Unassembled WGS sequence"/>
</dbReference>
<dbReference type="HOGENOM" id="CLU_2636091_0_0_9"/>
<organism evidence="1 2">
    <name type="scientific">Shuttleworthella satelles DSM 14600</name>
    <dbReference type="NCBI Taxonomy" id="626523"/>
    <lineage>
        <taxon>Bacteria</taxon>
        <taxon>Bacillati</taxon>
        <taxon>Bacillota</taxon>
        <taxon>Clostridia</taxon>
        <taxon>Lachnospirales</taxon>
        <taxon>Lachnospiraceae</taxon>
        <taxon>Shuttleworthella</taxon>
    </lineage>
</organism>
<sequence>MNTAIQTESESVIISTGQTKGCLHQNQIRINSYIHRTNQGDIFIRLGFEQLLIYTEKTCKIYPLKPDLIQSPIVKSG</sequence>
<evidence type="ECO:0000313" key="2">
    <source>
        <dbReference type="Proteomes" id="UP000003494"/>
    </source>
</evidence>
<keyword evidence="2" id="KW-1185">Reference proteome</keyword>
<dbReference type="AlphaFoldDB" id="C4GCB0"/>
<accession>C4GCB0</accession>
<gene>
    <name evidence="1" type="ORF">GCWU000342_01599</name>
</gene>
<evidence type="ECO:0000313" key="1">
    <source>
        <dbReference type="EMBL" id="EEP28052.1"/>
    </source>
</evidence>
<dbReference type="STRING" id="626523.GCWU000342_01599"/>
<reference evidence="1" key="1">
    <citation type="submission" date="2009-04" db="EMBL/GenBank/DDBJ databases">
        <authorList>
            <person name="Weinstock G."/>
            <person name="Sodergren E."/>
            <person name="Clifton S."/>
            <person name="Fulton L."/>
            <person name="Fulton B."/>
            <person name="Courtney L."/>
            <person name="Fronick C."/>
            <person name="Harrison M."/>
            <person name="Strong C."/>
            <person name="Farmer C."/>
            <person name="Delahaunty K."/>
            <person name="Markovic C."/>
            <person name="Hall O."/>
            <person name="Minx P."/>
            <person name="Tomlinson C."/>
            <person name="Mitreva M."/>
            <person name="Nelson J."/>
            <person name="Hou S."/>
            <person name="Wollam A."/>
            <person name="Pepin K.H."/>
            <person name="Johnson M."/>
            <person name="Bhonagiri V."/>
            <person name="Nash W.E."/>
            <person name="Warren W."/>
            <person name="Chinwalla A."/>
            <person name="Mardis E.R."/>
            <person name="Wilson R.K."/>
        </authorList>
    </citation>
    <scope>NUCLEOTIDE SEQUENCE [LARGE SCALE GENOMIC DNA]</scope>
    <source>
        <strain evidence="1">DSM 14600</strain>
    </source>
</reference>
<comment type="caution">
    <text evidence="1">The sequence shown here is derived from an EMBL/GenBank/DDBJ whole genome shotgun (WGS) entry which is preliminary data.</text>
</comment>
<protein>
    <submittedName>
        <fullName evidence="1">Uncharacterized protein</fullName>
    </submittedName>
</protein>
<name>C4GCB0_9FIRM</name>
<proteinExistence type="predicted"/>
<dbReference type="EMBL" id="ACIP02000003">
    <property type="protein sequence ID" value="EEP28052.1"/>
    <property type="molecule type" value="Genomic_DNA"/>
</dbReference>